<feature type="chain" id="PRO_5043841712" evidence="1">
    <location>
        <begin position="22"/>
        <end position="202"/>
    </location>
</feature>
<evidence type="ECO:0000256" key="1">
    <source>
        <dbReference type="SAM" id="SignalP"/>
    </source>
</evidence>
<dbReference type="Gene3D" id="2.130.10.10">
    <property type="entry name" value="YVTN repeat-like/Quinoprotein amine dehydrogenase"/>
    <property type="match status" value="1"/>
</dbReference>
<keyword evidence="1" id="KW-0732">Signal</keyword>
<dbReference type="AlphaFoldDB" id="A0AAV1QMD0"/>
<protein>
    <submittedName>
        <fullName evidence="2">Semaphorin-7A</fullName>
    </submittedName>
</protein>
<keyword evidence="3" id="KW-1185">Reference proteome</keyword>
<sequence length="202" mass="21934">MILLFLPACLLLSSLNGLTEANLTRSPRMIFTEKESTMKGLPLFGHDTPVRILVEGDTVTAVGRTHLKSFNVQDPNKAPVEKKVSWVGCSPAPGTDCNYKISVVEETGKTNEVFVCGTNGRQTLCCNMMLSQESAQCIPSDNMKNIKESIQDFIIKEGEPSVLVLPKSAGDEALFITHSGSQVSVGIHKFGKNKVGPETHDK</sequence>
<comment type="caution">
    <text evidence="2">The sequence shown here is derived from an EMBL/GenBank/DDBJ whole genome shotgun (WGS) entry which is preliminary data.</text>
</comment>
<name>A0AAV1QMD0_SCOSC</name>
<proteinExistence type="predicted"/>
<dbReference type="EMBL" id="CAWUFR010001939">
    <property type="protein sequence ID" value="CAK6984550.1"/>
    <property type="molecule type" value="Genomic_DNA"/>
</dbReference>
<feature type="signal peptide" evidence="1">
    <location>
        <begin position="1"/>
        <end position="21"/>
    </location>
</feature>
<dbReference type="InterPro" id="IPR015943">
    <property type="entry name" value="WD40/YVTN_repeat-like_dom_sf"/>
</dbReference>
<dbReference type="Proteomes" id="UP001314229">
    <property type="component" value="Unassembled WGS sequence"/>
</dbReference>
<organism evidence="2 3">
    <name type="scientific">Scomber scombrus</name>
    <name type="common">Atlantic mackerel</name>
    <name type="synonym">Scomber vernalis</name>
    <dbReference type="NCBI Taxonomy" id="13677"/>
    <lineage>
        <taxon>Eukaryota</taxon>
        <taxon>Metazoa</taxon>
        <taxon>Chordata</taxon>
        <taxon>Craniata</taxon>
        <taxon>Vertebrata</taxon>
        <taxon>Euteleostomi</taxon>
        <taxon>Actinopterygii</taxon>
        <taxon>Neopterygii</taxon>
        <taxon>Teleostei</taxon>
        <taxon>Neoteleostei</taxon>
        <taxon>Acanthomorphata</taxon>
        <taxon>Pelagiaria</taxon>
        <taxon>Scombriformes</taxon>
        <taxon>Scombridae</taxon>
        <taxon>Scomber</taxon>
    </lineage>
</organism>
<feature type="non-terminal residue" evidence="2">
    <location>
        <position position="202"/>
    </location>
</feature>
<reference evidence="2 3" key="1">
    <citation type="submission" date="2024-01" db="EMBL/GenBank/DDBJ databases">
        <authorList>
            <person name="Alioto T."/>
            <person name="Alioto T."/>
            <person name="Gomez Garrido J."/>
        </authorList>
    </citation>
    <scope>NUCLEOTIDE SEQUENCE [LARGE SCALE GENOMIC DNA]</scope>
</reference>
<gene>
    <name evidence="2" type="ORF">FSCOSCO3_A033504</name>
</gene>
<evidence type="ECO:0000313" key="2">
    <source>
        <dbReference type="EMBL" id="CAK6984550.1"/>
    </source>
</evidence>
<accession>A0AAV1QMD0</accession>
<evidence type="ECO:0000313" key="3">
    <source>
        <dbReference type="Proteomes" id="UP001314229"/>
    </source>
</evidence>